<reference evidence="7 8" key="1">
    <citation type="submission" date="2025-04" db="UniProtKB">
        <authorList>
            <consortium name="RefSeq"/>
        </authorList>
    </citation>
    <scope>IDENTIFICATION</scope>
    <source>
        <tissue evidence="7 8">Etiolated seedlings</tissue>
    </source>
</reference>
<dbReference type="InterPro" id="IPR012967">
    <property type="entry name" value="COMT_dimerisation"/>
</dbReference>
<evidence type="ECO:0000313" key="7">
    <source>
        <dbReference type="RefSeq" id="XP_027186011.1"/>
    </source>
</evidence>
<dbReference type="RefSeq" id="XP_027186011.1">
    <property type="nucleotide sequence ID" value="XM_027330210.1"/>
</dbReference>
<organism evidence="6 7">
    <name type="scientific">Cicer arietinum</name>
    <name type="common">Chickpea</name>
    <name type="synonym">Garbanzo</name>
    <dbReference type="NCBI Taxonomy" id="3827"/>
    <lineage>
        <taxon>Eukaryota</taxon>
        <taxon>Viridiplantae</taxon>
        <taxon>Streptophyta</taxon>
        <taxon>Embryophyta</taxon>
        <taxon>Tracheophyta</taxon>
        <taxon>Spermatophyta</taxon>
        <taxon>Magnoliopsida</taxon>
        <taxon>eudicotyledons</taxon>
        <taxon>Gunneridae</taxon>
        <taxon>Pentapetalae</taxon>
        <taxon>rosids</taxon>
        <taxon>fabids</taxon>
        <taxon>Fabales</taxon>
        <taxon>Fabaceae</taxon>
        <taxon>Papilionoideae</taxon>
        <taxon>50 kb inversion clade</taxon>
        <taxon>NPAAA clade</taxon>
        <taxon>Hologalegina</taxon>
        <taxon>IRL clade</taxon>
        <taxon>Cicereae</taxon>
        <taxon>Cicer</taxon>
    </lineage>
</organism>
<dbReference type="Gene3D" id="3.40.50.150">
    <property type="entry name" value="Vaccinia Virus protein VP39"/>
    <property type="match status" value="1"/>
</dbReference>
<name>A0A3Q7XQJ9_CICAR</name>
<evidence type="ECO:0000259" key="5">
    <source>
        <dbReference type="Pfam" id="PF08100"/>
    </source>
</evidence>
<dbReference type="Pfam" id="PF08100">
    <property type="entry name" value="Dimerisation"/>
    <property type="match status" value="1"/>
</dbReference>
<dbReference type="OrthoDB" id="990021at2759"/>
<sequence>MSSNSKQTQLPEEAPKADDAYLSVVVLCFSRIFPAILNAAVDLNLFDIIAKLQSSSHHSTFSAFEIASQLPNQHPQLAERLERMLYVLTSYSLFNCSIRINGEGKSERVYALSPIGQYFAFDKDGGSLGPLSTLVHSGYQDLWSDVKDAIINPNNNEHFQKVYGSPAYEYFEKNEELTHIFNKATAHSGPLEMKRVLTLYKGFEGISTLVDVGGGVGNALKQILYK</sequence>
<dbReference type="FunFam" id="1.10.10.10:FF:000357">
    <property type="entry name" value="Caffeic acid 3-O-methyltransferase"/>
    <property type="match status" value="1"/>
</dbReference>
<dbReference type="GO" id="GO:0008757">
    <property type="term" value="F:S-adenosylmethionine-dependent methyltransferase activity"/>
    <property type="evidence" value="ECO:0007669"/>
    <property type="project" value="UniProtKB-ARBA"/>
</dbReference>
<dbReference type="GO" id="GO:0046983">
    <property type="term" value="F:protein dimerization activity"/>
    <property type="evidence" value="ECO:0007669"/>
    <property type="project" value="InterPro"/>
</dbReference>
<proteinExistence type="predicted"/>
<evidence type="ECO:0000256" key="1">
    <source>
        <dbReference type="ARBA" id="ARBA00022603"/>
    </source>
</evidence>
<dbReference type="GO" id="GO:0032259">
    <property type="term" value="P:methylation"/>
    <property type="evidence" value="ECO:0007669"/>
    <property type="project" value="UniProtKB-KW"/>
</dbReference>
<keyword evidence="2" id="KW-0808">Transferase</keyword>
<evidence type="ECO:0000259" key="4">
    <source>
        <dbReference type="Pfam" id="PF00891"/>
    </source>
</evidence>
<dbReference type="InterPro" id="IPR036390">
    <property type="entry name" value="WH_DNA-bd_sf"/>
</dbReference>
<dbReference type="SUPFAM" id="SSF53335">
    <property type="entry name" value="S-adenosyl-L-methionine-dependent methyltransferases"/>
    <property type="match status" value="1"/>
</dbReference>
<dbReference type="AlphaFoldDB" id="A0A3Q7XQJ9"/>
<keyword evidence="6" id="KW-1185">Reference proteome</keyword>
<feature type="domain" description="O-methyltransferase C-terminal" evidence="4">
    <location>
        <begin position="143"/>
        <end position="224"/>
    </location>
</feature>
<dbReference type="PROSITE" id="PS51683">
    <property type="entry name" value="SAM_OMT_II"/>
    <property type="match status" value="1"/>
</dbReference>
<accession>A0A3Q7XQJ9</accession>
<gene>
    <name evidence="7 8 9" type="primary">LOC101514226</name>
</gene>
<dbReference type="Gene3D" id="1.10.10.10">
    <property type="entry name" value="Winged helix-like DNA-binding domain superfamily/Winged helix DNA-binding domain"/>
    <property type="match status" value="1"/>
</dbReference>
<dbReference type="Pfam" id="PF00891">
    <property type="entry name" value="Methyltransf_2"/>
    <property type="match status" value="1"/>
</dbReference>
<dbReference type="InterPro" id="IPR029063">
    <property type="entry name" value="SAM-dependent_MTases_sf"/>
</dbReference>
<dbReference type="SUPFAM" id="SSF46785">
    <property type="entry name" value="Winged helix' DNA-binding domain"/>
    <property type="match status" value="1"/>
</dbReference>
<evidence type="ECO:0000256" key="3">
    <source>
        <dbReference type="ARBA" id="ARBA00022691"/>
    </source>
</evidence>
<dbReference type="Proteomes" id="UP000087171">
    <property type="component" value="Unplaced"/>
</dbReference>
<evidence type="ECO:0000313" key="8">
    <source>
        <dbReference type="RefSeq" id="XP_027186012.1"/>
    </source>
</evidence>
<dbReference type="PANTHER" id="PTHR11746">
    <property type="entry name" value="O-METHYLTRANSFERASE"/>
    <property type="match status" value="1"/>
</dbReference>
<evidence type="ECO:0000313" key="9">
    <source>
        <dbReference type="RefSeq" id="XP_027186013.1"/>
    </source>
</evidence>
<dbReference type="InterPro" id="IPR036388">
    <property type="entry name" value="WH-like_DNA-bd_sf"/>
</dbReference>
<feature type="domain" description="O-methyltransferase dimerisation" evidence="5">
    <location>
        <begin position="27"/>
        <end position="119"/>
    </location>
</feature>
<protein>
    <submittedName>
        <fullName evidence="7 8">Isoliquiritigenin 2'-O-methyltransferase-like</fullName>
    </submittedName>
</protein>
<dbReference type="RefSeq" id="XP_027186012.1">
    <property type="nucleotide sequence ID" value="XM_027330211.1"/>
</dbReference>
<dbReference type="RefSeq" id="XP_027186013.1">
    <property type="nucleotide sequence ID" value="XM_027330212.1"/>
</dbReference>
<evidence type="ECO:0000256" key="2">
    <source>
        <dbReference type="ARBA" id="ARBA00022679"/>
    </source>
</evidence>
<dbReference type="InterPro" id="IPR016461">
    <property type="entry name" value="COMT-like"/>
</dbReference>
<dbReference type="InterPro" id="IPR001077">
    <property type="entry name" value="COMT_C"/>
</dbReference>
<dbReference type="GO" id="GO:0008171">
    <property type="term" value="F:O-methyltransferase activity"/>
    <property type="evidence" value="ECO:0007669"/>
    <property type="project" value="InterPro"/>
</dbReference>
<keyword evidence="3" id="KW-0949">S-adenosyl-L-methionine</keyword>
<keyword evidence="1" id="KW-0489">Methyltransferase</keyword>
<evidence type="ECO:0000313" key="6">
    <source>
        <dbReference type="Proteomes" id="UP000087171"/>
    </source>
</evidence>